<evidence type="ECO:0000256" key="1">
    <source>
        <dbReference type="SAM" id="Coils"/>
    </source>
</evidence>
<keyword evidence="1" id="KW-0175">Coiled coil</keyword>
<comment type="caution">
    <text evidence="3">The sequence shown here is derived from an EMBL/GenBank/DDBJ whole genome shotgun (WGS) entry which is preliminary data.</text>
</comment>
<reference evidence="3" key="2">
    <citation type="submission" date="2021-04" db="EMBL/GenBank/DDBJ databases">
        <authorList>
            <person name="Gilroy R."/>
        </authorList>
    </citation>
    <scope>NUCLEOTIDE SEQUENCE</scope>
    <source>
        <strain evidence="3">3204</strain>
    </source>
</reference>
<dbReference type="EMBL" id="DXCM01000086">
    <property type="protein sequence ID" value="HIY93490.1"/>
    <property type="molecule type" value="Genomic_DNA"/>
</dbReference>
<keyword evidence="2" id="KW-0472">Membrane</keyword>
<evidence type="ECO:0000256" key="2">
    <source>
        <dbReference type="SAM" id="Phobius"/>
    </source>
</evidence>
<proteinExistence type="predicted"/>
<gene>
    <name evidence="3" type="ORF">H9820_11220</name>
</gene>
<dbReference type="Proteomes" id="UP000824013">
    <property type="component" value="Unassembled WGS sequence"/>
</dbReference>
<reference evidence="3" key="1">
    <citation type="journal article" date="2021" name="PeerJ">
        <title>Extensive microbial diversity within the chicken gut microbiome revealed by metagenomics and culture.</title>
        <authorList>
            <person name="Gilroy R."/>
            <person name="Ravi A."/>
            <person name="Getino M."/>
            <person name="Pursley I."/>
            <person name="Horton D.L."/>
            <person name="Alikhan N.F."/>
            <person name="Baker D."/>
            <person name="Gharbi K."/>
            <person name="Hall N."/>
            <person name="Watson M."/>
            <person name="Adriaenssens E.M."/>
            <person name="Foster-Nyarko E."/>
            <person name="Jarju S."/>
            <person name="Secka A."/>
            <person name="Antonio M."/>
            <person name="Oren A."/>
            <person name="Chaudhuri R.R."/>
            <person name="La Ragione R."/>
            <person name="Hildebrand F."/>
            <person name="Pallen M.J."/>
        </authorList>
    </citation>
    <scope>NUCLEOTIDE SEQUENCE</scope>
    <source>
        <strain evidence="3">3204</strain>
    </source>
</reference>
<evidence type="ECO:0000313" key="4">
    <source>
        <dbReference type="Proteomes" id="UP000824013"/>
    </source>
</evidence>
<keyword evidence="2" id="KW-1133">Transmembrane helix</keyword>
<feature type="coiled-coil region" evidence="1">
    <location>
        <begin position="243"/>
        <end position="277"/>
    </location>
</feature>
<evidence type="ECO:0000313" key="3">
    <source>
        <dbReference type="EMBL" id="HIY93490.1"/>
    </source>
</evidence>
<organism evidence="3 4">
    <name type="scientific">Candidatus Companilactobacillus pullicola</name>
    <dbReference type="NCBI Taxonomy" id="2838523"/>
    <lineage>
        <taxon>Bacteria</taxon>
        <taxon>Bacillati</taxon>
        <taxon>Bacillota</taxon>
        <taxon>Bacilli</taxon>
        <taxon>Lactobacillales</taxon>
        <taxon>Lactobacillaceae</taxon>
        <taxon>Companilactobacillus</taxon>
    </lineage>
</organism>
<accession>A0A9D1ZPU3</accession>
<dbReference type="AlphaFoldDB" id="A0A9D1ZPU3"/>
<sequence length="747" mass="83425">MFFLILIFAVIGFYITKFKLQMDKTGVIIATIGTPIVLLVLLDMILNNIHLFLRLLLLAIVVFAGYKYFIDNKTLRSWKNKSFDSINTNQYVTILENAVNRTDDTGISFNVEAASDDIPTNRADYFSKGSKLETDQKEIFPIFYDFAPTSVDPQLQEYGYLVTSVEVIIKQQIKVKDKINKKHYECKSTYLPFQNVYQVERRKKELTIFYDKRKNETVNLDSERTAVFLQRVFQASIDSGWTKNCEEEMHKCAQEEREEIDQRANQALKNVEVKNNNQSFVNTTNANAGINMQNDIKLNQLNDRFGGGQGHGHVGEQYGDAFDGLKHWNAKRLGGTHEKYGADRLVNHVNIQTKYNSSARRSVGQIFGSDGTAKYVNPDGSMMVVEVPKDQYGAAVREMSKKIKNGQVPNENPANADKNAAKYVKKGAITYDHARIATKSIFDRNSTINVVDKNGNVVHNPDGTIKQRNVSFGDKMVYSFGGDFVTGVKSTMPMAFVVGVWVFCNNMWNGKSVEESLKNSAITMFKVGGTGGVMYALSSQIGGSDTLKKMINKQLVKHGRDEIKHEVIASKTMGVLTIVVTEGPDVVNCLMGKISMKQLIKNSVANIGGVFGGAAVGSLAGSIVPGIGNVVGGAIGGIAGYAESKKVMDKFVEDDAVTMTKILKEEFINVILYSPLNPDEFKCVMDDIFNDKKTPKLLQDMYVSKKPRKYIHDKLEDLVINLFEQRPIDENLIINSFKNSNDEYVSA</sequence>
<protein>
    <submittedName>
        <fullName evidence="3">Uncharacterized protein</fullName>
    </submittedName>
</protein>
<keyword evidence="2" id="KW-0812">Transmembrane</keyword>
<name>A0A9D1ZPU3_9LACO</name>
<feature type="transmembrane region" description="Helical" evidence="2">
    <location>
        <begin position="51"/>
        <end position="69"/>
    </location>
</feature>
<feature type="transmembrane region" description="Helical" evidence="2">
    <location>
        <begin position="27"/>
        <end position="46"/>
    </location>
</feature>